<name>A0A1S1R8B8_9ACTN</name>
<proteinExistence type="predicted"/>
<comment type="caution">
    <text evidence="2">The sequence shown here is derived from an EMBL/GenBank/DDBJ whole genome shotgun (WGS) entry which is preliminary data.</text>
</comment>
<dbReference type="EMBL" id="MAXA01000047">
    <property type="protein sequence ID" value="OHV42166.1"/>
    <property type="molecule type" value="Genomic_DNA"/>
</dbReference>
<protein>
    <submittedName>
        <fullName evidence="2">Uncharacterized protein</fullName>
    </submittedName>
</protein>
<gene>
    <name evidence="2" type="ORF">BBK14_11125</name>
</gene>
<evidence type="ECO:0000313" key="2">
    <source>
        <dbReference type="EMBL" id="OHV42166.1"/>
    </source>
</evidence>
<keyword evidence="3" id="KW-1185">Reference proteome</keyword>
<reference evidence="3" key="1">
    <citation type="submission" date="2016-07" db="EMBL/GenBank/DDBJ databases">
        <title>Frankia sp. NRRL B-16219 Genome sequencing.</title>
        <authorList>
            <person name="Ghodhbane-Gtari F."/>
            <person name="Swanson E."/>
            <person name="Gueddou A."/>
            <person name="Louati M."/>
            <person name="Nouioui I."/>
            <person name="Hezbri K."/>
            <person name="Abebe-Akele F."/>
            <person name="Simpson S."/>
            <person name="Morris K."/>
            <person name="Thomas K."/>
            <person name="Gtari M."/>
            <person name="Tisa L.S."/>
        </authorList>
    </citation>
    <scope>NUCLEOTIDE SEQUENCE [LARGE SCALE GENOMIC DNA]</scope>
    <source>
        <strain evidence="3">NRRL B-16219</strain>
    </source>
</reference>
<accession>A0A1S1R8B8</accession>
<feature type="region of interest" description="Disordered" evidence="1">
    <location>
        <begin position="1"/>
        <end position="27"/>
    </location>
</feature>
<dbReference type="AlphaFoldDB" id="A0A1S1R8B8"/>
<evidence type="ECO:0000313" key="3">
    <source>
        <dbReference type="Proteomes" id="UP000179769"/>
    </source>
</evidence>
<sequence length="64" mass="6614">MRFRKPAANPQPTGPAPLTPGAGDKLRACDHCGQQAVTMPDGLHLTWHPKVGNPAEACPGSTGV</sequence>
<dbReference type="RefSeq" id="WP_071060187.1">
    <property type="nucleotide sequence ID" value="NZ_MAXA01000047.1"/>
</dbReference>
<organism evidence="2 3">
    <name type="scientific">Parafrankia soli</name>
    <dbReference type="NCBI Taxonomy" id="2599596"/>
    <lineage>
        <taxon>Bacteria</taxon>
        <taxon>Bacillati</taxon>
        <taxon>Actinomycetota</taxon>
        <taxon>Actinomycetes</taxon>
        <taxon>Frankiales</taxon>
        <taxon>Frankiaceae</taxon>
        <taxon>Parafrankia</taxon>
    </lineage>
</organism>
<dbReference type="Proteomes" id="UP000179769">
    <property type="component" value="Unassembled WGS sequence"/>
</dbReference>
<evidence type="ECO:0000256" key="1">
    <source>
        <dbReference type="SAM" id="MobiDB-lite"/>
    </source>
</evidence>